<feature type="transmembrane region" description="Helical" evidence="8">
    <location>
        <begin position="190"/>
        <end position="212"/>
    </location>
</feature>
<evidence type="ECO:0000256" key="7">
    <source>
        <dbReference type="ARBA" id="ARBA00023136"/>
    </source>
</evidence>
<dbReference type="RefSeq" id="WP_253768096.1">
    <property type="nucleotide sequence ID" value="NZ_JAMTCK010000003.1"/>
</dbReference>
<evidence type="ECO:0000313" key="10">
    <source>
        <dbReference type="Proteomes" id="UP001206128"/>
    </source>
</evidence>
<keyword evidence="4 8" id="KW-1003">Cell membrane</keyword>
<evidence type="ECO:0000256" key="8">
    <source>
        <dbReference type="RuleBase" id="RU363041"/>
    </source>
</evidence>
<comment type="subcellular location">
    <subcellularLocation>
        <location evidence="1 8">Cell membrane</location>
        <topology evidence="1 8">Multi-pass membrane protein</topology>
    </subcellularLocation>
</comment>
<dbReference type="PANTHER" id="PTHR30269">
    <property type="entry name" value="TRANSMEMBRANE PROTEIN YFCA"/>
    <property type="match status" value="1"/>
</dbReference>
<feature type="transmembrane region" description="Helical" evidence="8">
    <location>
        <begin position="34"/>
        <end position="53"/>
    </location>
</feature>
<reference evidence="9" key="1">
    <citation type="submission" date="2022-06" db="EMBL/GenBank/DDBJ databases">
        <title>Genomic Encyclopedia of Archaeal and Bacterial Type Strains, Phase II (KMG-II): from individual species to whole genera.</title>
        <authorList>
            <person name="Goeker M."/>
        </authorList>
    </citation>
    <scope>NUCLEOTIDE SEQUENCE</scope>
    <source>
        <strain evidence="9">DSM 43935</strain>
    </source>
</reference>
<comment type="caution">
    <text evidence="9">The sequence shown here is derived from an EMBL/GenBank/DDBJ whole genome shotgun (WGS) entry which is preliminary data.</text>
</comment>
<comment type="similarity">
    <text evidence="2 8">Belongs to the 4-toluene sulfonate uptake permease (TSUP) (TC 2.A.102) family.</text>
</comment>
<dbReference type="GO" id="GO:0005886">
    <property type="term" value="C:plasma membrane"/>
    <property type="evidence" value="ECO:0007669"/>
    <property type="project" value="UniProtKB-SubCell"/>
</dbReference>
<sequence>MTALEAVGIALAGLFAGTINTVVGSGTLVTFPVLLAAGFPPVTANVSNSLGLVPGSVSGAIGYRRELVGQRARLLRLGTASVLGGIVGAILLLVLPADAFAAIVPALIAVALVLVVLQPWLARKLATRQGQRHEHGGVALFVGTFLTGIYGGYFGAAQGVVVLALAGILIDETLQRLNAVKNILTATVNLVSGLIFVFAAHVAWDAVALLAVGSIVGGQIGAKIGRRLPPAVLRAVIVVVGVAAILQLLLK</sequence>
<feature type="transmembrane region" description="Helical" evidence="8">
    <location>
        <begin position="74"/>
        <end position="93"/>
    </location>
</feature>
<evidence type="ECO:0000256" key="4">
    <source>
        <dbReference type="ARBA" id="ARBA00022475"/>
    </source>
</evidence>
<accession>A0AAE3GAW0</accession>
<keyword evidence="6 8" id="KW-1133">Transmembrane helix</keyword>
<dbReference type="InterPro" id="IPR052017">
    <property type="entry name" value="TSUP"/>
</dbReference>
<gene>
    <name evidence="9" type="ORF">LX83_001273</name>
</gene>
<keyword evidence="5 8" id="KW-0812">Transmembrane</keyword>
<proteinExistence type="inferred from homology"/>
<protein>
    <recommendedName>
        <fullName evidence="8">Probable membrane transporter protein</fullName>
    </recommendedName>
</protein>
<dbReference type="EMBL" id="JAMTCK010000003">
    <property type="protein sequence ID" value="MCP2164433.1"/>
    <property type="molecule type" value="Genomic_DNA"/>
</dbReference>
<feature type="transmembrane region" description="Helical" evidence="8">
    <location>
        <begin position="99"/>
        <end position="117"/>
    </location>
</feature>
<dbReference type="AlphaFoldDB" id="A0AAE3GAW0"/>
<evidence type="ECO:0000256" key="2">
    <source>
        <dbReference type="ARBA" id="ARBA00009142"/>
    </source>
</evidence>
<evidence type="ECO:0000256" key="6">
    <source>
        <dbReference type="ARBA" id="ARBA00022989"/>
    </source>
</evidence>
<organism evidence="9 10">
    <name type="scientific">Goodfellowiella coeruleoviolacea</name>
    <dbReference type="NCBI Taxonomy" id="334858"/>
    <lineage>
        <taxon>Bacteria</taxon>
        <taxon>Bacillati</taxon>
        <taxon>Actinomycetota</taxon>
        <taxon>Actinomycetes</taxon>
        <taxon>Pseudonocardiales</taxon>
        <taxon>Pseudonocardiaceae</taxon>
        <taxon>Goodfellowiella</taxon>
    </lineage>
</organism>
<evidence type="ECO:0000313" key="9">
    <source>
        <dbReference type="EMBL" id="MCP2164433.1"/>
    </source>
</evidence>
<feature type="transmembrane region" description="Helical" evidence="8">
    <location>
        <begin position="232"/>
        <end position="250"/>
    </location>
</feature>
<keyword evidence="3" id="KW-0813">Transport</keyword>
<evidence type="ECO:0000256" key="5">
    <source>
        <dbReference type="ARBA" id="ARBA00022692"/>
    </source>
</evidence>
<keyword evidence="10" id="KW-1185">Reference proteome</keyword>
<keyword evidence="7 8" id="KW-0472">Membrane</keyword>
<dbReference type="InterPro" id="IPR002781">
    <property type="entry name" value="TM_pro_TauE-like"/>
</dbReference>
<dbReference type="Pfam" id="PF01925">
    <property type="entry name" value="TauE"/>
    <property type="match status" value="1"/>
</dbReference>
<evidence type="ECO:0000256" key="3">
    <source>
        <dbReference type="ARBA" id="ARBA00022448"/>
    </source>
</evidence>
<name>A0AAE3GAW0_9PSEU</name>
<feature type="transmembrane region" description="Helical" evidence="8">
    <location>
        <begin position="138"/>
        <end position="170"/>
    </location>
</feature>
<dbReference type="Proteomes" id="UP001206128">
    <property type="component" value="Unassembled WGS sequence"/>
</dbReference>
<evidence type="ECO:0000256" key="1">
    <source>
        <dbReference type="ARBA" id="ARBA00004651"/>
    </source>
</evidence>
<dbReference type="PANTHER" id="PTHR30269:SF0">
    <property type="entry name" value="MEMBRANE TRANSPORTER PROTEIN YFCA-RELATED"/>
    <property type="match status" value="1"/>
</dbReference>